<proteinExistence type="predicted"/>
<protein>
    <submittedName>
        <fullName evidence="5">Copper chaperone</fullName>
    </submittedName>
</protein>
<evidence type="ECO:0000256" key="3">
    <source>
        <dbReference type="SAM" id="MobiDB-lite"/>
    </source>
</evidence>
<dbReference type="InterPro" id="IPR036163">
    <property type="entry name" value="HMA_dom_sf"/>
</dbReference>
<feature type="compositionally biased region" description="Polar residues" evidence="3">
    <location>
        <begin position="133"/>
        <end position="151"/>
    </location>
</feature>
<dbReference type="Gene3D" id="3.30.70.100">
    <property type="match status" value="1"/>
</dbReference>
<sequence length="385" mass="43557">MVPEMEKPSITEIKLRMDCNGCVNKIKKALHGITGICHIDVDFSEQKLIVRGWADPHKLVKAIKKTRKNAIICSHTEQLDQPAEPAQETKTSHGEAPPSETADPPIESAQIEATQPADAPKEQPHPENRPLEENSSSESCNDATTSQSGQPPMQRGREEVHVIYHYPPDYGYQYPYGPNFQQGYNCQWIGPHGDPRCRGEPFQPPRPVYVARSYNTYEPSPNVTEYAYPRSPPRYSHHTHSSQWNGLHSDPRFRGEPFQPHQPVYAAAHSHNTYKPSPYGTECAYPRSPPRYSHHSEQWNSLHGDPGPRGEPFQPLRPVYTTHSYNTYTSSPYVTEYVYPPSPPRYSHYSGPARNREDCYYSGSNGNGNITSMFSDVNPNACRII</sequence>
<feature type="region of interest" description="Disordered" evidence="3">
    <location>
        <begin position="75"/>
        <end position="155"/>
    </location>
</feature>
<dbReference type="CDD" id="cd00371">
    <property type="entry name" value="HMA"/>
    <property type="match status" value="1"/>
</dbReference>
<dbReference type="InterPro" id="IPR006121">
    <property type="entry name" value="HMA_dom"/>
</dbReference>
<feature type="domain" description="HMA" evidence="4">
    <location>
        <begin position="8"/>
        <end position="71"/>
    </location>
</feature>
<dbReference type="Proteomes" id="UP000231279">
    <property type="component" value="Unassembled WGS sequence"/>
</dbReference>
<dbReference type="GO" id="GO:0016020">
    <property type="term" value="C:membrane"/>
    <property type="evidence" value="ECO:0007669"/>
    <property type="project" value="UniProtKB-SubCell"/>
</dbReference>
<evidence type="ECO:0000313" key="5">
    <source>
        <dbReference type="EMBL" id="PIN08413.1"/>
    </source>
</evidence>
<dbReference type="EMBL" id="NKXS01003823">
    <property type="protein sequence ID" value="PIN08413.1"/>
    <property type="molecule type" value="Genomic_DNA"/>
</dbReference>
<keyword evidence="6" id="KW-1185">Reference proteome</keyword>
<dbReference type="AlphaFoldDB" id="A0A2G9GSZ6"/>
<reference evidence="6" key="1">
    <citation type="journal article" date="2018" name="Gigascience">
        <title>Genome assembly of the Pink Ipe (Handroanthus impetiginosus, Bignoniaceae), a highly valued, ecologically keystone Neotropical timber forest tree.</title>
        <authorList>
            <person name="Silva-Junior O.B."/>
            <person name="Grattapaglia D."/>
            <person name="Novaes E."/>
            <person name="Collevatti R.G."/>
        </authorList>
    </citation>
    <scope>NUCLEOTIDE SEQUENCE [LARGE SCALE GENOMIC DNA]</scope>
    <source>
        <strain evidence="6">cv. UFG-1</strain>
    </source>
</reference>
<comment type="caution">
    <text evidence="5">The sequence shown here is derived from an EMBL/GenBank/DDBJ whole genome shotgun (WGS) entry which is preliminary data.</text>
</comment>
<accession>A0A2G9GSZ6</accession>
<dbReference type="SUPFAM" id="SSF55008">
    <property type="entry name" value="HMA, heavy metal-associated domain"/>
    <property type="match status" value="1"/>
</dbReference>
<comment type="subcellular location">
    <subcellularLocation>
        <location evidence="1">Membrane</location>
        <topology evidence="1">Peripheral membrane protein</topology>
    </subcellularLocation>
</comment>
<dbReference type="PANTHER" id="PTHR22814:SF320">
    <property type="entry name" value="OS01G0309800 PROTEIN"/>
    <property type="match status" value="1"/>
</dbReference>
<dbReference type="PANTHER" id="PTHR22814">
    <property type="entry name" value="COPPER TRANSPORT PROTEIN ATOX1-RELATED"/>
    <property type="match status" value="1"/>
</dbReference>
<evidence type="ECO:0000256" key="2">
    <source>
        <dbReference type="ARBA" id="ARBA00022723"/>
    </source>
</evidence>
<gene>
    <name evidence="5" type="ORF">CDL12_19014</name>
</gene>
<dbReference type="GO" id="GO:0009626">
    <property type="term" value="P:plant-type hypersensitive response"/>
    <property type="evidence" value="ECO:0007669"/>
    <property type="project" value="UniProtKB-KW"/>
</dbReference>
<dbReference type="STRING" id="429701.A0A2G9GSZ6"/>
<dbReference type="GO" id="GO:0046872">
    <property type="term" value="F:metal ion binding"/>
    <property type="evidence" value="ECO:0007669"/>
    <property type="project" value="UniProtKB-KW"/>
</dbReference>
<evidence type="ECO:0000256" key="1">
    <source>
        <dbReference type="ARBA" id="ARBA00004170"/>
    </source>
</evidence>
<name>A0A2G9GSZ6_9LAMI</name>
<organism evidence="5 6">
    <name type="scientific">Handroanthus impetiginosus</name>
    <dbReference type="NCBI Taxonomy" id="429701"/>
    <lineage>
        <taxon>Eukaryota</taxon>
        <taxon>Viridiplantae</taxon>
        <taxon>Streptophyta</taxon>
        <taxon>Embryophyta</taxon>
        <taxon>Tracheophyta</taxon>
        <taxon>Spermatophyta</taxon>
        <taxon>Magnoliopsida</taxon>
        <taxon>eudicotyledons</taxon>
        <taxon>Gunneridae</taxon>
        <taxon>Pentapetalae</taxon>
        <taxon>asterids</taxon>
        <taxon>lamiids</taxon>
        <taxon>Lamiales</taxon>
        <taxon>Bignoniaceae</taxon>
        <taxon>Crescentiina</taxon>
        <taxon>Tabebuia alliance</taxon>
        <taxon>Handroanthus</taxon>
    </lineage>
</organism>
<evidence type="ECO:0000259" key="4">
    <source>
        <dbReference type="PROSITE" id="PS50846"/>
    </source>
</evidence>
<dbReference type="PROSITE" id="PS50846">
    <property type="entry name" value="HMA_2"/>
    <property type="match status" value="1"/>
</dbReference>
<dbReference type="OrthoDB" id="1919822at2759"/>
<dbReference type="Pfam" id="PF00403">
    <property type="entry name" value="HMA"/>
    <property type="match status" value="1"/>
</dbReference>
<feature type="compositionally biased region" description="Basic and acidic residues" evidence="3">
    <location>
        <begin position="119"/>
        <end position="132"/>
    </location>
</feature>
<keyword evidence="2" id="KW-0479">Metal-binding</keyword>
<evidence type="ECO:0000313" key="6">
    <source>
        <dbReference type="Proteomes" id="UP000231279"/>
    </source>
</evidence>